<protein>
    <submittedName>
        <fullName evidence="4">Methyl-accepting chemotaxis protein</fullName>
    </submittedName>
</protein>
<dbReference type="SUPFAM" id="SSF58104">
    <property type="entry name" value="Methyl-accepting chemotaxis protein (MCP) signaling domain"/>
    <property type="match status" value="1"/>
</dbReference>
<gene>
    <name evidence="4" type="ORF">Q4T40_19365</name>
</gene>
<evidence type="ECO:0000256" key="2">
    <source>
        <dbReference type="PROSITE-ProRule" id="PRU00284"/>
    </source>
</evidence>
<dbReference type="RefSeq" id="WP_413781852.1">
    <property type="nucleotide sequence ID" value="NZ_JAUOZS010000001.1"/>
</dbReference>
<dbReference type="Proteomes" id="UP001254848">
    <property type="component" value="Unassembled WGS sequence"/>
</dbReference>
<evidence type="ECO:0000313" key="5">
    <source>
        <dbReference type="Proteomes" id="UP001254848"/>
    </source>
</evidence>
<keyword evidence="1 2" id="KW-0807">Transducer</keyword>
<dbReference type="PROSITE" id="PS50111">
    <property type="entry name" value="CHEMOTAXIS_TRANSDUC_2"/>
    <property type="match status" value="1"/>
</dbReference>
<dbReference type="SMART" id="SM00283">
    <property type="entry name" value="MA"/>
    <property type="match status" value="1"/>
</dbReference>
<feature type="domain" description="Methyl-accepting transducer" evidence="3">
    <location>
        <begin position="110"/>
        <end position="282"/>
    </location>
</feature>
<reference evidence="4 5" key="1">
    <citation type="submission" date="2023-07" db="EMBL/GenBank/DDBJ databases">
        <title>The novel representative of Negativicutes class, Anaeroselena agilis gen. nov. sp. nov.</title>
        <authorList>
            <person name="Prokofeva M.I."/>
            <person name="Elcheninov A.G."/>
            <person name="Klyukina A."/>
            <person name="Kublanov I.V."/>
            <person name="Frolov E.N."/>
            <person name="Podosokorskaya O.A."/>
        </authorList>
    </citation>
    <scope>NUCLEOTIDE SEQUENCE [LARGE SCALE GENOMIC DNA]</scope>
    <source>
        <strain evidence="4 5">4137-cl</strain>
    </source>
</reference>
<dbReference type="Gene3D" id="1.10.287.950">
    <property type="entry name" value="Methyl-accepting chemotaxis protein"/>
    <property type="match status" value="1"/>
</dbReference>
<comment type="caution">
    <text evidence="4">The sequence shown here is derived from an EMBL/GenBank/DDBJ whole genome shotgun (WGS) entry which is preliminary data.</text>
</comment>
<dbReference type="PANTHER" id="PTHR32089">
    <property type="entry name" value="METHYL-ACCEPTING CHEMOTAXIS PROTEIN MCPB"/>
    <property type="match status" value="1"/>
</dbReference>
<dbReference type="Pfam" id="PF00015">
    <property type="entry name" value="MCPsignal"/>
    <property type="match status" value="1"/>
</dbReference>
<proteinExistence type="predicted"/>
<dbReference type="EMBL" id="JAUOZS010000001">
    <property type="protein sequence ID" value="MDT8903395.1"/>
    <property type="molecule type" value="Genomic_DNA"/>
</dbReference>
<evidence type="ECO:0000259" key="3">
    <source>
        <dbReference type="PROSITE" id="PS50111"/>
    </source>
</evidence>
<organism evidence="4 5">
    <name type="scientific">Anaeroselena agilis</name>
    <dbReference type="NCBI Taxonomy" id="3063788"/>
    <lineage>
        <taxon>Bacteria</taxon>
        <taxon>Bacillati</taxon>
        <taxon>Bacillota</taxon>
        <taxon>Negativicutes</taxon>
        <taxon>Acetonemataceae</taxon>
        <taxon>Anaeroselena</taxon>
    </lineage>
</organism>
<sequence>MSKEVCNVLEHLMHALPYFNNLLTKDIGVSLTDLEKFLLYKPATNFDMKVSAGDPIKPGSAVDQAIRENRRVVRRGDSSLYGMPYIAVCCPIRDETGAVVGCAITTEPVDMQDSLKEMAINVNDSISAIASTSEEISAQAEEIAATTSNLAQLALHSQEQVKETDGIITIIRSIAAQTNLLGLNAAIEAARVGDAGRGFGVVAEEIRKLAANSSDSVKNIDKIIKAIQRDSINAYDQLQQVNEAVNQIAVSISEVANAVQNTVALVQKLDHVAESFSKDSGQ</sequence>
<evidence type="ECO:0000313" key="4">
    <source>
        <dbReference type="EMBL" id="MDT8903395.1"/>
    </source>
</evidence>
<evidence type="ECO:0000256" key="1">
    <source>
        <dbReference type="ARBA" id="ARBA00023224"/>
    </source>
</evidence>
<name>A0ABU3P2Y0_9FIRM</name>
<keyword evidence="5" id="KW-1185">Reference proteome</keyword>
<accession>A0ABU3P2Y0</accession>
<dbReference type="InterPro" id="IPR004089">
    <property type="entry name" value="MCPsignal_dom"/>
</dbReference>
<dbReference type="PANTHER" id="PTHR32089:SF112">
    <property type="entry name" value="LYSOZYME-LIKE PROTEIN-RELATED"/>
    <property type="match status" value="1"/>
</dbReference>